<organism evidence="1">
    <name type="scientific">Borely moumouvirus</name>
    <dbReference type="NCBI Taxonomy" id="2712067"/>
    <lineage>
        <taxon>Viruses</taxon>
        <taxon>Varidnaviria</taxon>
        <taxon>Bamfordvirae</taxon>
        <taxon>Nucleocytoviricota</taxon>
        <taxon>Megaviricetes</taxon>
        <taxon>Imitervirales</taxon>
        <taxon>Mimiviridae</taxon>
        <taxon>Megamimivirinae</taxon>
        <taxon>Moumouvirus</taxon>
    </lineage>
</organism>
<sequence length="254" mass="30376">MKLIIILFLVVIIFFIIYQIQKPKENVNENIYEKFKETNKNISDNNVETKKKELNIASPNFNQKYYYHAKKYINPNISSKRIKISDLVKSINNNYSCDIIFNPANNPIIQISDNFNDIFKNVYKKFKKDINFWNHKLLKSHFKTKIDIIDAIPYQINQTNDEFVIEIILHAKIQYQDTFLKIIYHGSVNKDLDFFSNDLSNKYFIQFMELSLLTGEIYQNLSQNIKLNENPFMTINEQMEYVNKINKLHQEEME</sequence>
<dbReference type="EMBL" id="MN175499">
    <property type="protein sequence ID" value="QID06049.1"/>
    <property type="molecule type" value="Genomic_DNA"/>
</dbReference>
<evidence type="ECO:0000313" key="1">
    <source>
        <dbReference type="EMBL" id="QID06049.1"/>
    </source>
</evidence>
<proteinExistence type="predicted"/>
<name>A0A6G6AB20_9VIRU</name>
<accession>A0A6G6AB20</accession>
<reference evidence="1" key="1">
    <citation type="submission" date="2019-07" db="EMBL/GenBank/DDBJ databases">
        <title>The discovery of a new lineage B mimivirus raises questions about particles surface fibrils.</title>
        <authorList>
            <person name="Silva L.K.S."/>
            <person name="Rodrigues R.A.L."/>
            <person name="Andrade A.C.S.P."/>
            <person name="Hikida H."/>
            <person name="Andreani J."/>
            <person name="Levasseur A."/>
            <person name="La Scola B."/>
            <person name="Abrahao J.S."/>
        </authorList>
    </citation>
    <scope>NUCLEOTIDE SEQUENCE</scope>
    <source>
        <strain evidence="1">B60</strain>
    </source>
</reference>
<protein>
    <submittedName>
        <fullName evidence="1">Uncharacterized protein</fullName>
    </submittedName>
</protein>